<reference evidence="2" key="1">
    <citation type="submission" date="2015-04" db="UniProtKB">
        <authorList>
            <consortium name="EnsemblPlants"/>
        </authorList>
    </citation>
    <scope>IDENTIFICATION</scope>
</reference>
<name>A0A0E0D2D2_9ORYZ</name>
<feature type="compositionally biased region" description="Low complexity" evidence="1">
    <location>
        <begin position="31"/>
        <end position="41"/>
    </location>
</feature>
<feature type="region of interest" description="Disordered" evidence="1">
    <location>
        <begin position="1"/>
        <end position="77"/>
    </location>
</feature>
<evidence type="ECO:0000313" key="2">
    <source>
        <dbReference type="EnsemblPlants" id="OMERI03G19930.1"/>
    </source>
</evidence>
<dbReference type="EnsemblPlants" id="OMERI03G19930.1">
    <property type="protein sequence ID" value="OMERI03G19930.1"/>
    <property type="gene ID" value="OMERI03G19930"/>
</dbReference>
<organism evidence="2">
    <name type="scientific">Oryza meridionalis</name>
    <dbReference type="NCBI Taxonomy" id="40149"/>
    <lineage>
        <taxon>Eukaryota</taxon>
        <taxon>Viridiplantae</taxon>
        <taxon>Streptophyta</taxon>
        <taxon>Embryophyta</taxon>
        <taxon>Tracheophyta</taxon>
        <taxon>Spermatophyta</taxon>
        <taxon>Magnoliopsida</taxon>
        <taxon>Liliopsida</taxon>
        <taxon>Poales</taxon>
        <taxon>Poaceae</taxon>
        <taxon>BOP clade</taxon>
        <taxon>Oryzoideae</taxon>
        <taxon>Oryzeae</taxon>
        <taxon>Oryzinae</taxon>
        <taxon>Oryza</taxon>
    </lineage>
</organism>
<evidence type="ECO:0000256" key="1">
    <source>
        <dbReference type="SAM" id="MobiDB-lite"/>
    </source>
</evidence>
<dbReference type="AlphaFoldDB" id="A0A0E0D2D2"/>
<feature type="compositionally biased region" description="Low complexity" evidence="1">
    <location>
        <begin position="51"/>
        <end position="77"/>
    </location>
</feature>
<sequence length="77" mass="8370">MVVDPRFPDSRPGPPPAHLTHRARPSRSRLLRSPTPRARSPLARRLRAYLRRASGAAVPSARPAASTASSPACRSHK</sequence>
<feature type="compositionally biased region" description="Basic residues" evidence="1">
    <location>
        <begin position="19"/>
        <end position="30"/>
    </location>
</feature>
<proteinExistence type="predicted"/>
<reference evidence="2" key="2">
    <citation type="submission" date="2018-05" db="EMBL/GenBank/DDBJ databases">
        <title>OmerRS3 (Oryza meridionalis Reference Sequence Version 3).</title>
        <authorList>
            <person name="Zhang J."/>
            <person name="Kudrna D."/>
            <person name="Lee S."/>
            <person name="Talag J."/>
            <person name="Welchert J."/>
            <person name="Wing R.A."/>
        </authorList>
    </citation>
    <scope>NUCLEOTIDE SEQUENCE [LARGE SCALE GENOMIC DNA]</scope>
    <source>
        <strain evidence="2">cv. OR44</strain>
    </source>
</reference>
<protein>
    <submittedName>
        <fullName evidence="2">Uncharacterized protein</fullName>
    </submittedName>
</protein>
<keyword evidence="3" id="KW-1185">Reference proteome</keyword>
<accession>A0A0E0D2D2</accession>
<dbReference type="Gramene" id="OMERI03G19930.1">
    <property type="protein sequence ID" value="OMERI03G19930.1"/>
    <property type="gene ID" value="OMERI03G19930"/>
</dbReference>
<evidence type="ECO:0000313" key="3">
    <source>
        <dbReference type="Proteomes" id="UP000008021"/>
    </source>
</evidence>
<dbReference type="Proteomes" id="UP000008021">
    <property type="component" value="Chromosome 3"/>
</dbReference>
<dbReference type="HOGENOM" id="CLU_2642258_0_0_1"/>